<protein>
    <recommendedName>
        <fullName evidence="3">RNA-directed DNA polymerase from mobile element jockey-like</fullName>
    </recommendedName>
</protein>
<sequence>MQNRDHHITNSKSEKKQTLVKLNRIGINTEHLCPLMKGQLFKIYIRPILLYGMENINIQKTTMNLLKRTDGNILKMTFGLPTRCRTKDLQLALNINSVQNQITKQKLDFYERLCNNELTQKILQHSSKQKLDQDILEEAFNGNRKKDEYE</sequence>
<dbReference type="AlphaFoldDB" id="A0A3M7PT50"/>
<organism evidence="1 2">
    <name type="scientific">Brachionus plicatilis</name>
    <name type="common">Marine rotifer</name>
    <name type="synonym">Brachionus muelleri</name>
    <dbReference type="NCBI Taxonomy" id="10195"/>
    <lineage>
        <taxon>Eukaryota</taxon>
        <taxon>Metazoa</taxon>
        <taxon>Spiralia</taxon>
        <taxon>Gnathifera</taxon>
        <taxon>Rotifera</taxon>
        <taxon>Eurotatoria</taxon>
        <taxon>Monogononta</taxon>
        <taxon>Pseudotrocha</taxon>
        <taxon>Ploima</taxon>
        <taxon>Brachionidae</taxon>
        <taxon>Brachionus</taxon>
    </lineage>
</organism>
<evidence type="ECO:0000313" key="1">
    <source>
        <dbReference type="EMBL" id="RNA02154.1"/>
    </source>
</evidence>
<name>A0A3M7PT50_BRAPC</name>
<evidence type="ECO:0000313" key="2">
    <source>
        <dbReference type="Proteomes" id="UP000276133"/>
    </source>
</evidence>
<comment type="caution">
    <text evidence="1">The sequence shown here is derived from an EMBL/GenBank/DDBJ whole genome shotgun (WGS) entry which is preliminary data.</text>
</comment>
<dbReference type="Proteomes" id="UP000276133">
    <property type="component" value="Unassembled WGS sequence"/>
</dbReference>
<proteinExistence type="predicted"/>
<reference evidence="1 2" key="1">
    <citation type="journal article" date="2018" name="Sci. Rep.">
        <title>Genomic signatures of local adaptation to the degree of environmental predictability in rotifers.</title>
        <authorList>
            <person name="Franch-Gras L."/>
            <person name="Hahn C."/>
            <person name="Garcia-Roger E.M."/>
            <person name="Carmona M.J."/>
            <person name="Serra M."/>
            <person name="Gomez A."/>
        </authorList>
    </citation>
    <scope>NUCLEOTIDE SEQUENCE [LARGE SCALE GENOMIC DNA]</scope>
    <source>
        <strain evidence="1">HYR1</strain>
    </source>
</reference>
<accession>A0A3M7PT50</accession>
<keyword evidence="2" id="KW-1185">Reference proteome</keyword>
<dbReference type="EMBL" id="REGN01009025">
    <property type="protein sequence ID" value="RNA02154.1"/>
    <property type="molecule type" value="Genomic_DNA"/>
</dbReference>
<gene>
    <name evidence="1" type="ORF">BpHYR1_039808</name>
</gene>
<evidence type="ECO:0008006" key="3">
    <source>
        <dbReference type="Google" id="ProtNLM"/>
    </source>
</evidence>
<dbReference type="OrthoDB" id="10163082at2759"/>